<dbReference type="Gene3D" id="3.30.1150.10">
    <property type="match status" value="1"/>
</dbReference>
<organism evidence="5 6">
    <name type="scientific">Halopseudomonas pachastrellae</name>
    <dbReference type="NCBI Taxonomy" id="254161"/>
    <lineage>
        <taxon>Bacteria</taxon>
        <taxon>Pseudomonadati</taxon>
        <taxon>Pseudomonadota</taxon>
        <taxon>Gammaproteobacteria</taxon>
        <taxon>Pseudomonadales</taxon>
        <taxon>Pseudomonadaceae</taxon>
        <taxon>Halopseudomonas</taxon>
    </lineage>
</organism>
<keyword evidence="6" id="KW-1185">Reference proteome</keyword>
<keyword evidence="3" id="KW-1133">Transmembrane helix</keyword>
<evidence type="ECO:0008006" key="7">
    <source>
        <dbReference type="Google" id="ProtNLM"/>
    </source>
</evidence>
<dbReference type="EMBL" id="MUBC01000023">
    <property type="protein sequence ID" value="ONM43686.1"/>
    <property type="molecule type" value="Genomic_DNA"/>
</dbReference>
<evidence type="ECO:0000313" key="6">
    <source>
        <dbReference type="Proteomes" id="UP000242847"/>
    </source>
</evidence>
<accession>A0A1S8DFU7</accession>
<sequence length="105" mass="11309">MAPSGYADTVKGRVTAQLRRPAGSVYKPPPGYRGDPEDFKRQCYIPYEITVDERGQMVAFEIDPCGDAVLDQAAEQAIRQAGPFPPPPGGGAGQYTIYGTAIFID</sequence>
<dbReference type="GO" id="GO:0016020">
    <property type="term" value="C:membrane"/>
    <property type="evidence" value="ECO:0007669"/>
    <property type="project" value="UniProtKB-SubCell"/>
</dbReference>
<evidence type="ECO:0000256" key="3">
    <source>
        <dbReference type="ARBA" id="ARBA00022989"/>
    </source>
</evidence>
<keyword evidence="4" id="KW-0472">Membrane</keyword>
<evidence type="ECO:0000256" key="2">
    <source>
        <dbReference type="ARBA" id="ARBA00022692"/>
    </source>
</evidence>
<protein>
    <recommendedName>
        <fullName evidence="7">TonB C-terminal domain-containing protein</fullName>
    </recommendedName>
</protein>
<gene>
    <name evidence="5" type="ORF">BXT89_11440</name>
</gene>
<evidence type="ECO:0000256" key="1">
    <source>
        <dbReference type="ARBA" id="ARBA00004167"/>
    </source>
</evidence>
<comment type="caution">
    <text evidence="5">The sequence shown here is derived from an EMBL/GenBank/DDBJ whole genome shotgun (WGS) entry which is preliminary data.</text>
</comment>
<dbReference type="STRING" id="254161.SAMN05216256_12338"/>
<proteinExistence type="predicted"/>
<dbReference type="Proteomes" id="UP000242847">
    <property type="component" value="Unassembled WGS sequence"/>
</dbReference>
<name>A0A1S8DFU7_9GAMM</name>
<dbReference type="InterPro" id="IPR006260">
    <property type="entry name" value="TonB/TolA_C"/>
</dbReference>
<dbReference type="NCBIfam" id="TIGR01352">
    <property type="entry name" value="tonB_Cterm"/>
    <property type="match status" value="1"/>
</dbReference>
<comment type="subcellular location">
    <subcellularLocation>
        <location evidence="1">Membrane</location>
        <topology evidence="1">Single-pass membrane protein</topology>
    </subcellularLocation>
</comment>
<dbReference type="AlphaFoldDB" id="A0A1S8DFU7"/>
<keyword evidence="2" id="KW-0812">Transmembrane</keyword>
<evidence type="ECO:0000313" key="5">
    <source>
        <dbReference type="EMBL" id="ONM43686.1"/>
    </source>
</evidence>
<evidence type="ECO:0000256" key="4">
    <source>
        <dbReference type="ARBA" id="ARBA00023136"/>
    </source>
</evidence>
<dbReference type="SUPFAM" id="SSF74653">
    <property type="entry name" value="TolA/TonB C-terminal domain"/>
    <property type="match status" value="1"/>
</dbReference>
<dbReference type="Pfam" id="PF13103">
    <property type="entry name" value="TonB_2"/>
    <property type="match status" value="1"/>
</dbReference>
<dbReference type="OrthoDB" id="6883876at2"/>
<reference evidence="5 6" key="1">
    <citation type="submission" date="2017-01" db="EMBL/GenBank/DDBJ databases">
        <title>Draft genome sequence of Pseudomonas pachastrellae type strain CCUG 46540T from a deep sea.</title>
        <authorList>
            <person name="Gomila M."/>
            <person name="Mulet M."/>
            <person name="Lalucat J."/>
            <person name="Garcia-Valdes E."/>
        </authorList>
    </citation>
    <scope>NUCLEOTIDE SEQUENCE [LARGE SCALE GENOMIC DNA]</scope>
    <source>
        <strain evidence="5 6">CCUG 46540</strain>
    </source>
</reference>